<keyword evidence="1" id="KW-0446">Lipid-binding</keyword>
<dbReference type="EMBL" id="VSSQ01017585">
    <property type="protein sequence ID" value="MPM60023.1"/>
    <property type="molecule type" value="Genomic_DNA"/>
</dbReference>
<dbReference type="SUPFAM" id="SSF82549">
    <property type="entry name" value="DAK1/DegV-like"/>
    <property type="match status" value="1"/>
</dbReference>
<dbReference type="PROSITE" id="PS51480">
    <property type="entry name" value="DHAL"/>
    <property type="match status" value="1"/>
</dbReference>
<dbReference type="Gene3D" id="3.40.50.10170">
    <property type="match status" value="1"/>
</dbReference>
<dbReference type="PANTHER" id="PTHR33434:SF8">
    <property type="entry name" value="DEGV DOMAIN-CONTAINING PROTEIN SPR1019"/>
    <property type="match status" value="1"/>
</dbReference>
<name>A0A645BA42_9ZZZZ</name>
<dbReference type="GO" id="GO:0004371">
    <property type="term" value="F:glycerone kinase activity"/>
    <property type="evidence" value="ECO:0007669"/>
    <property type="project" value="InterPro"/>
</dbReference>
<gene>
    <name evidence="3" type="ORF">SDC9_106870</name>
</gene>
<dbReference type="InterPro" id="IPR003797">
    <property type="entry name" value="DegV"/>
</dbReference>
<evidence type="ECO:0000259" key="2">
    <source>
        <dbReference type="PROSITE" id="PS51480"/>
    </source>
</evidence>
<dbReference type="PANTHER" id="PTHR33434">
    <property type="entry name" value="DEGV DOMAIN-CONTAINING PROTEIN DR_1986-RELATED"/>
    <property type="match status" value="1"/>
</dbReference>
<organism evidence="3">
    <name type="scientific">bioreactor metagenome</name>
    <dbReference type="NCBI Taxonomy" id="1076179"/>
    <lineage>
        <taxon>unclassified sequences</taxon>
        <taxon>metagenomes</taxon>
        <taxon>ecological metagenomes</taxon>
    </lineage>
</organism>
<dbReference type="Gene3D" id="3.30.1180.10">
    <property type="match status" value="1"/>
</dbReference>
<sequence>MEGTILTVMQSWASQLSRAEGSDIPLQIQLRRALRAARKAEKETTNQMELLKRMGVVDAGAKAFVSILEGVDQYIINPARVFSETDLLVHAAPNAIESDHTHENCRYRYCTEALLRIPQGDQQSVREAVTGLGDSLVLGSYQDQMRVHLHTDDPALMFERLGRCSSIEEQKVDDMYMQQLAAHARVADTVIVTDSSADIPQEVVDELRIYRIPQIIQVGETSFFDRITISSPMLLSIMESNSQKVSSSMPSIGEIQRHLEFLAQHYGHIVVLSVASKLSGTFNAYQLAAKALQEKGADISIIDTKLNASAQGLVAQEAARAVARGEQGESLLQSIRETIERTTILVSVQSLEMMVAGGRIPKKLGSVLLKLNLKPVVGLSKEGGGAFHGIRLSRAGSISALVKRFMKVYREKGIQTYGLSYIGEPSLATSVAQIVEQRTGIKPLFVEQASPVIALHAGKGSISLSYIAKQ</sequence>
<dbReference type="Pfam" id="PF02734">
    <property type="entry name" value="Dak2"/>
    <property type="match status" value="1"/>
</dbReference>
<proteinExistence type="predicted"/>
<dbReference type="SUPFAM" id="SSF101473">
    <property type="entry name" value="DhaL-like"/>
    <property type="match status" value="1"/>
</dbReference>
<dbReference type="Pfam" id="PF21645">
    <property type="entry name" value="FakA-like_M"/>
    <property type="match status" value="1"/>
</dbReference>
<dbReference type="InterPro" id="IPR036117">
    <property type="entry name" value="DhaL_dom_sf"/>
</dbReference>
<dbReference type="InterPro" id="IPR048394">
    <property type="entry name" value="FakA-like_M"/>
</dbReference>
<dbReference type="PROSITE" id="PS51482">
    <property type="entry name" value="DEGV"/>
    <property type="match status" value="1"/>
</dbReference>
<dbReference type="Pfam" id="PF02645">
    <property type="entry name" value="DegV"/>
    <property type="match status" value="1"/>
</dbReference>
<dbReference type="InterPro" id="IPR043168">
    <property type="entry name" value="DegV_C"/>
</dbReference>
<dbReference type="GO" id="GO:0006071">
    <property type="term" value="P:glycerol metabolic process"/>
    <property type="evidence" value="ECO:0007669"/>
    <property type="project" value="InterPro"/>
</dbReference>
<dbReference type="GO" id="GO:0008289">
    <property type="term" value="F:lipid binding"/>
    <property type="evidence" value="ECO:0007669"/>
    <property type="project" value="UniProtKB-KW"/>
</dbReference>
<dbReference type="InterPro" id="IPR033470">
    <property type="entry name" value="FakA-like_C"/>
</dbReference>
<dbReference type="NCBIfam" id="TIGR00762">
    <property type="entry name" value="DegV"/>
    <property type="match status" value="1"/>
</dbReference>
<dbReference type="SMART" id="SM01121">
    <property type="entry name" value="Dak1_2"/>
    <property type="match status" value="1"/>
</dbReference>
<feature type="domain" description="DhaL" evidence="2">
    <location>
        <begin position="1"/>
        <end position="73"/>
    </location>
</feature>
<accession>A0A645BA42</accession>
<reference evidence="3" key="1">
    <citation type="submission" date="2019-08" db="EMBL/GenBank/DDBJ databases">
        <authorList>
            <person name="Kucharzyk K."/>
            <person name="Murdoch R.W."/>
            <person name="Higgins S."/>
            <person name="Loffler F."/>
        </authorList>
    </citation>
    <scope>NUCLEOTIDE SEQUENCE</scope>
</reference>
<evidence type="ECO:0000313" key="3">
    <source>
        <dbReference type="EMBL" id="MPM60023.1"/>
    </source>
</evidence>
<dbReference type="Gene3D" id="1.25.40.340">
    <property type="match status" value="1"/>
</dbReference>
<dbReference type="InterPro" id="IPR050270">
    <property type="entry name" value="DegV_domain_contain"/>
</dbReference>
<protein>
    <recommendedName>
        <fullName evidence="2">DhaL domain-containing protein</fullName>
    </recommendedName>
</protein>
<dbReference type="AlphaFoldDB" id="A0A645BA42"/>
<comment type="caution">
    <text evidence="3">The sequence shown here is derived from an EMBL/GenBank/DDBJ whole genome shotgun (WGS) entry which is preliminary data.</text>
</comment>
<dbReference type="InterPro" id="IPR004007">
    <property type="entry name" value="DhaL_dom"/>
</dbReference>
<evidence type="ECO:0000256" key="1">
    <source>
        <dbReference type="ARBA" id="ARBA00023121"/>
    </source>
</evidence>